<dbReference type="Gene3D" id="1.25.40.650">
    <property type="match status" value="1"/>
</dbReference>
<evidence type="ECO:0000256" key="1">
    <source>
        <dbReference type="ARBA" id="ARBA00022729"/>
    </source>
</evidence>
<dbReference type="PROSITE" id="PS51257">
    <property type="entry name" value="PROKAR_LIPOPROTEIN"/>
    <property type="match status" value="1"/>
</dbReference>
<dbReference type="InterPro" id="IPR028082">
    <property type="entry name" value="Peripla_BP_I"/>
</dbReference>
<dbReference type="SUPFAM" id="SSF53822">
    <property type="entry name" value="Periplasmic binding protein-like I"/>
    <property type="match status" value="1"/>
</dbReference>
<dbReference type="EMBL" id="QASN01000002">
    <property type="protein sequence ID" value="PTU76256.1"/>
    <property type="molecule type" value="Genomic_DNA"/>
</dbReference>
<evidence type="ECO:0000256" key="7">
    <source>
        <dbReference type="ARBA" id="ARBA00023288"/>
    </source>
</evidence>
<keyword evidence="2" id="KW-0133">Cell shape</keyword>
<dbReference type="GO" id="GO:0031241">
    <property type="term" value="C:periplasmic side of cell outer membrane"/>
    <property type="evidence" value="ECO:0007669"/>
    <property type="project" value="TreeGrafter"/>
</dbReference>
<dbReference type="InterPro" id="IPR007443">
    <property type="entry name" value="LpoA"/>
</dbReference>
<keyword evidence="10" id="KW-1185">Reference proteome</keyword>
<keyword evidence="3" id="KW-0573">Peptidoglycan synthesis</keyword>
<keyword evidence="7" id="KW-0449">Lipoprotein</keyword>
<evidence type="ECO:0008006" key="11">
    <source>
        <dbReference type="Google" id="ProtNLM"/>
    </source>
</evidence>
<dbReference type="Gene3D" id="3.40.50.2300">
    <property type="match status" value="2"/>
</dbReference>
<dbReference type="PANTHER" id="PTHR38038">
    <property type="entry name" value="PENICILLIN-BINDING PROTEIN ACTIVATOR LPOA"/>
    <property type="match status" value="1"/>
</dbReference>
<keyword evidence="1 8" id="KW-0732">Signal</keyword>
<dbReference type="RefSeq" id="WP_108104937.1">
    <property type="nucleotide sequence ID" value="NZ_QASN01000002.1"/>
</dbReference>
<dbReference type="Pfam" id="PF04348">
    <property type="entry name" value="LppC"/>
    <property type="match status" value="1"/>
</dbReference>
<evidence type="ECO:0000256" key="4">
    <source>
        <dbReference type="ARBA" id="ARBA00023136"/>
    </source>
</evidence>
<name>A0A2T5PET7_9PSED</name>
<dbReference type="OrthoDB" id="6708821at2"/>
<feature type="chain" id="PRO_5015567645" description="Penicillin-binding protein activator" evidence="8">
    <location>
        <begin position="20"/>
        <end position="601"/>
    </location>
</feature>
<keyword evidence="5" id="KW-0564">Palmitate</keyword>
<evidence type="ECO:0000256" key="2">
    <source>
        <dbReference type="ARBA" id="ARBA00022960"/>
    </source>
</evidence>
<reference evidence="9 10" key="1">
    <citation type="submission" date="2018-04" db="EMBL/GenBank/DDBJ databases">
        <title>Pseudomonas sp. nov., isolated from mangrove soil.</title>
        <authorList>
            <person name="Chen C."/>
        </authorList>
    </citation>
    <scope>NUCLEOTIDE SEQUENCE [LARGE SCALE GENOMIC DNA]</scope>
    <source>
        <strain evidence="9 10">TC-11</strain>
    </source>
</reference>
<keyword evidence="6" id="KW-0998">Cell outer membrane</keyword>
<dbReference type="AlphaFoldDB" id="A0A2T5PET7"/>
<gene>
    <name evidence="9" type="ORF">DBO85_01030</name>
</gene>
<dbReference type="PANTHER" id="PTHR38038:SF1">
    <property type="entry name" value="PENICILLIN-BINDING PROTEIN ACTIVATOR LPOA"/>
    <property type="match status" value="1"/>
</dbReference>
<evidence type="ECO:0000313" key="10">
    <source>
        <dbReference type="Proteomes" id="UP000244064"/>
    </source>
</evidence>
<keyword evidence="4" id="KW-0472">Membrane</keyword>
<organism evidence="9 10">
    <name type="scientific">Pseudomonas mangrovi</name>
    <dbReference type="NCBI Taxonomy" id="2161748"/>
    <lineage>
        <taxon>Bacteria</taxon>
        <taxon>Pseudomonadati</taxon>
        <taxon>Pseudomonadota</taxon>
        <taxon>Gammaproteobacteria</taxon>
        <taxon>Pseudomonadales</taxon>
        <taxon>Pseudomonadaceae</taxon>
        <taxon>Pseudomonas</taxon>
    </lineage>
</organism>
<evidence type="ECO:0000256" key="5">
    <source>
        <dbReference type="ARBA" id="ARBA00023139"/>
    </source>
</evidence>
<dbReference type="CDD" id="cd06339">
    <property type="entry name" value="PBP1_YraM_LppC_lipoprotein-like"/>
    <property type="match status" value="1"/>
</dbReference>
<evidence type="ECO:0000256" key="3">
    <source>
        <dbReference type="ARBA" id="ARBA00022984"/>
    </source>
</evidence>
<accession>A0A2T5PET7</accession>
<evidence type="ECO:0000313" key="9">
    <source>
        <dbReference type="EMBL" id="PTU76256.1"/>
    </source>
</evidence>
<protein>
    <recommendedName>
        <fullName evidence="11">Penicillin-binding protein activator</fullName>
    </recommendedName>
</protein>
<dbReference type="Gene3D" id="1.25.40.10">
    <property type="entry name" value="Tetratricopeptide repeat domain"/>
    <property type="match status" value="1"/>
</dbReference>
<dbReference type="GO" id="GO:0030234">
    <property type="term" value="F:enzyme regulator activity"/>
    <property type="evidence" value="ECO:0007669"/>
    <property type="project" value="TreeGrafter"/>
</dbReference>
<comment type="caution">
    <text evidence="9">The sequence shown here is derived from an EMBL/GenBank/DDBJ whole genome shotgun (WGS) entry which is preliminary data.</text>
</comment>
<feature type="signal peptide" evidence="8">
    <location>
        <begin position="1"/>
        <end position="19"/>
    </location>
</feature>
<dbReference type="GO" id="GO:0009252">
    <property type="term" value="P:peptidoglycan biosynthetic process"/>
    <property type="evidence" value="ECO:0007669"/>
    <property type="project" value="UniProtKB-KW"/>
</dbReference>
<evidence type="ECO:0000256" key="6">
    <source>
        <dbReference type="ARBA" id="ARBA00023237"/>
    </source>
</evidence>
<sequence>MNACLRTLFALCLAGLMVACTHTATSTLGELPRTPKASIEQQLQQADQAEPEEANLLRLSAADQALKQNDPVRARRILQLIQVDSLKPAQQIFASTLQAELALQRDNPKAALRALEHPSLEFLGELPTSQQVRTHLARANALQGDEQLLAATRERLYVAPLLSEQAQPGNNEAIWAMVTRLPGEQLHATGDADLDGWLELAQIIRSGGIQQQQASLAAWRQNNPQHPAALRLPEALTRLNELASQPFERIALLLPQQGQLSSVARALRDGFLAAHYEAQAAGLDQPSISFYDSSQLRSMDDFYRQAEADGIQLVVGPLEKPLVKQLSDREQLPIVTLALNYSDPGQEAPGQLFQFGLAAEDEAREAARRAWDDGMRSAVALVPRGEWGDRVLDAFRQSWQAQGGTLIAAEHVDQPVKLAQQIGDLFQLRQSEARASRLRSTLGTAVASQPTRRQDVDFIFLAATPQQAQQIKPTLAFQYAGDVPVYATSHLYAGNANQAQMLDLDGIRFCETPWLLGEQSALRQQAGQAWPQANGSLGRLYAMGADAYSLATRLQQLQAVPSTRIDGLSGELALTPAQRIERRLPWAEFRNGQVVRLPETF</sequence>
<dbReference type="GO" id="GO:0008360">
    <property type="term" value="P:regulation of cell shape"/>
    <property type="evidence" value="ECO:0007669"/>
    <property type="project" value="UniProtKB-KW"/>
</dbReference>
<dbReference type="Proteomes" id="UP000244064">
    <property type="component" value="Unassembled WGS sequence"/>
</dbReference>
<dbReference type="InterPro" id="IPR011990">
    <property type="entry name" value="TPR-like_helical_dom_sf"/>
</dbReference>
<evidence type="ECO:0000256" key="8">
    <source>
        <dbReference type="SAM" id="SignalP"/>
    </source>
</evidence>
<proteinExistence type="predicted"/>